<reference evidence="4" key="1">
    <citation type="journal article" date="2019" name="Int. J. Syst. Evol. Microbiol.">
        <title>The Global Catalogue of Microorganisms (GCM) 10K type strain sequencing project: providing services to taxonomists for standard genome sequencing and annotation.</title>
        <authorList>
            <consortium name="The Broad Institute Genomics Platform"/>
            <consortium name="The Broad Institute Genome Sequencing Center for Infectious Disease"/>
            <person name="Wu L."/>
            <person name="Ma J."/>
        </authorList>
    </citation>
    <scope>NUCLEOTIDE SEQUENCE [LARGE SCALE GENOMIC DNA]</scope>
    <source>
        <strain evidence="4">JCM 32206</strain>
    </source>
</reference>
<dbReference type="RefSeq" id="WP_345345357.1">
    <property type="nucleotide sequence ID" value="NZ_BAABFB010000043.1"/>
</dbReference>
<keyword evidence="4" id="KW-1185">Reference proteome</keyword>
<sequence length="248" mass="25401">MSTKKVKPVKAAPQATSSRSTYILGGLAVVVIAVIVIAGVLWSSNRSKPRNGGYGGVSNAAVQVTTDAAGVVRVGTPDARTTIDLFEDPMCPYCGQLEHTNGQEVAQKIDEGALAVRYHTLDFLNRLSASGDYSTRAAGALLCVADSGNAIVYSAFHTALFAPENQPAENGKSDHSNADLAQMAKDAGADDKTVTCIADGANVDRAAAAAQTGRQALAATGAAGTPAVIKDGTVIDALGDPNWVSTLN</sequence>
<evidence type="ECO:0000259" key="2">
    <source>
        <dbReference type="Pfam" id="PF13462"/>
    </source>
</evidence>
<accession>A0ABP8P186</accession>
<evidence type="ECO:0000256" key="1">
    <source>
        <dbReference type="SAM" id="Phobius"/>
    </source>
</evidence>
<dbReference type="Gene3D" id="3.40.30.10">
    <property type="entry name" value="Glutaredoxin"/>
    <property type="match status" value="1"/>
</dbReference>
<organism evidence="3 4">
    <name type="scientific">Rhodococcus olei</name>
    <dbReference type="NCBI Taxonomy" id="2161675"/>
    <lineage>
        <taxon>Bacteria</taxon>
        <taxon>Bacillati</taxon>
        <taxon>Actinomycetota</taxon>
        <taxon>Actinomycetes</taxon>
        <taxon>Mycobacteriales</taxon>
        <taxon>Nocardiaceae</taxon>
        <taxon>Rhodococcus</taxon>
    </lineage>
</organism>
<keyword evidence="1" id="KW-1133">Transmembrane helix</keyword>
<dbReference type="InterPro" id="IPR036249">
    <property type="entry name" value="Thioredoxin-like_sf"/>
</dbReference>
<feature type="domain" description="Thioredoxin-like fold" evidence="2">
    <location>
        <begin position="72"/>
        <end position="238"/>
    </location>
</feature>
<dbReference type="CDD" id="cd02972">
    <property type="entry name" value="DsbA_family"/>
    <property type="match status" value="1"/>
</dbReference>
<evidence type="ECO:0000313" key="3">
    <source>
        <dbReference type="EMBL" id="GAA4479826.1"/>
    </source>
</evidence>
<keyword evidence="1" id="KW-0472">Membrane</keyword>
<comment type="caution">
    <text evidence="3">The sequence shown here is derived from an EMBL/GenBank/DDBJ whole genome shotgun (WGS) entry which is preliminary data.</text>
</comment>
<name>A0ABP8P186_9NOCA</name>
<evidence type="ECO:0000313" key="4">
    <source>
        <dbReference type="Proteomes" id="UP001501183"/>
    </source>
</evidence>
<dbReference type="Pfam" id="PF13462">
    <property type="entry name" value="Thioredoxin_4"/>
    <property type="match status" value="1"/>
</dbReference>
<dbReference type="SUPFAM" id="SSF52833">
    <property type="entry name" value="Thioredoxin-like"/>
    <property type="match status" value="1"/>
</dbReference>
<dbReference type="InterPro" id="IPR012336">
    <property type="entry name" value="Thioredoxin-like_fold"/>
</dbReference>
<protein>
    <recommendedName>
        <fullName evidence="2">Thioredoxin-like fold domain-containing protein</fullName>
    </recommendedName>
</protein>
<feature type="transmembrane region" description="Helical" evidence="1">
    <location>
        <begin position="21"/>
        <end position="42"/>
    </location>
</feature>
<dbReference type="Proteomes" id="UP001501183">
    <property type="component" value="Unassembled WGS sequence"/>
</dbReference>
<gene>
    <name evidence="3" type="ORF">GCM10023094_25470</name>
</gene>
<dbReference type="EMBL" id="BAABFB010000043">
    <property type="protein sequence ID" value="GAA4479826.1"/>
    <property type="molecule type" value="Genomic_DNA"/>
</dbReference>
<proteinExistence type="predicted"/>
<keyword evidence="1" id="KW-0812">Transmembrane</keyword>